<sequence length="114" mass="12526">MSTLTDIYNILLELGLCKSQRGFSRDFLGKSDGYLSQIIAAKSVPDLAALSSLVGVLNAILPPLDGDPVLYDSRRKLRAAWIASAVMLEGERARRSYPQRFRPHPFTAASELCS</sequence>
<dbReference type="Pfam" id="PF20331">
    <property type="entry name" value="DUF6626"/>
    <property type="match status" value="1"/>
</dbReference>
<reference evidence="1 2" key="1">
    <citation type="submission" date="2018-04" db="EMBL/GenBank/DDBJ databases">
        <title>Genomic Encyclopedia of Type Strains, Phase III (KMG-III): the genomes of soil and plant-associated and newly described type strains.</title>
        <authorList>
            <person name="Whitman W."/>
        </authorList>
    </citation>
    <scope>NUCLEOTIDE SEQUENCE [LARGE SCALE GENOMIC DNA]</scope>
    <source>
        <strain evidence="1 2">MA-olki</strain>
    </source>
</reference>
<accession>A0A2T5UCI0</accession>
<protein>
    <submittedName>
        <fullName evidence="1">Uncharacterized protein</fullName>
    </submittedName>
</protein>
<dbReference type="AlphaFoldDB" id="A0A2T5UCI0"/>
<dbReference type="OrthoDB" id="7872252at2"/>
<evidence type="ECO:0000313" key="2">
    <source>
        <dbReference type="Proteomes" id="UP000244013"/>
    </source>
</evidence>
<evidence type="ECO:0000313" key="1">
    <source>
        <dbReference type="EMBL" id="PTW49206.1"/>
    </source>
</evidence>
<gene>
    <name evidence="1" type="ORF">C8J25_101712</name>
</gene>
<proteinExistence type="predicted"/>
<organism evidence="1 2">
    <name type="scientific">Sphingomonas faeni</name>
    <dbReference type="NCBI Taxonomy" id="185950"/>
    <lineage>
        <taxon>Bacteria</taxon>
        <taxon>Pseudomonadati</taxon>
        <taxon>Pseudomonadota</taxon>
        <taxon>Alphaproteobacteria</taxon>
        <taxon>Sphingomonadales</taxon>
        <taxon>Sphingomonadaceae</taxon>
        <taxon>Sphingomonas</taxon>
    </lineage>
</organism>
<dbReference type="GeneID" id="91007984"/>
<dbReference type="InterPro" id="IPR046734">
    <property type="entry name" value="DUF6626"/>
</dbReference>
<comment type="caution">
    <text evidence="1">The sequence shown here is derived from an EMBL/GenBank/DDBJ whole genome shotgun (WGS) entry which is preliminary data.</text>
</comment>
<dbReference type="EMBL" id="QAYE01000001">
    <property type="protein sequence ID" value="PTW49206.1"/>
    <property type="molecule type" value="Genomic_DNA"/>
</dbReference>
<dbReference type="RefSeq" id="WP_146173271.1">
    <property type="nucleotide sequence ID" value="NZ_QAYE01000001.1"/>
</dbReference>
<name>A0A2T5UCI0_9SPHN</name>
<dbReference type="Proteomes" id="UP000244013">
    <property type="component" value="Unassembled WGS sequence"/>
</dbReference>